<accession>A0A9P9ZA61</accession>
<comment type="caution">
    <text evidence="1">The sequence shown here is derived from an EMBL/GenBank/DDBJ whole genome shotgun (WGS) entry which is preliminary data.</text>
</comment>
<reference evidence="1" key="1">
    <citation type="journal article" date="2022" name="Cell">
        <title>Repeat-based holocentromeres influence genome architecture and karyotype evolution.</title>
        <authorList>
            <person name="Hofstatter P.G."/>
            <person name="Thangavel G."/>
            <person name="Lux T."/>
            <person name="Neumann P."/>
            <person name="Vondrak T."/>
            <person name="Novak P."/>
            <person name="Zhang M."/>
            <person name="Costa L."/>
            <person name="Castellani M."/>
            <person name="Scott A."/>
            <person name="Toegelov H."/>
            <person name="Fuchs J."/>
            <person name="Mata-Sucre Y."/>
            <person name="Dias Y."/>
            <person name="Vanzela A.L.L."/>
            <person name="Huettel B."/>
            <person name="Almeida C.C.S."/>
            <person name="Simkova H."/>
            <person name="Souza G."/>
            <person name="Pedrosa-Harand A."/>
            <person name="Macas J."/>
            <person name="Mayer K.F.X."/>
            <person name="Houben A."/>
            <person name="Marques A."/>
        </authorList>
    </citation>
    <scope>NUCLEOTIDE SEQUENCE</scope>
    <source>
        <strain evidence="1">RhyBre1mFocal</strain>
    </source>
</reference>
<dbReference type="GO" id="GO:0061458">
    <property type="term" value="P:reproductive system development"/>
    <property type="evidence" value="ECO:0007669"/>
    <property type="project" value="TreeGrafter"/>
</dbReference>
<evidence type="ECO:0008006" key="3">
    <source>
        <dbReference type="Google" id="ProtNLM"/>
    </source>
</evidence>
<dbReference type="PANTHER" id="PTHR47149:SF1">
    <property type="entry name" value="F-BOX PROTEIN RMF"/>
    <property type="match status" value="1"/>
</dbReference>
<organism evidence="1 2">
    <name type="scientific">Rhynchospora breviuscula</name>
    <dbReference type="NCBI Taxonomy" id="2022672"/>
    <lineage>
        <taxon>Eukaryota</taxon>
        <taxon>Viridiplantae</taxon>
        <taxon>Streptophyta</taxon>
        <taxon>Embryophyta</taxon>
        <taxon>Tracheophyta</taxon>
        <taxon>Spermatophyta</taxon>
        <taxon>Magnoliopsida</taxon>
        <taxon>Liliopsida</taxon>
        <taxon>Poales</taxon>
        <taxon>Cyperaceae</taxon>
        <taxon>Cyperoideae</taxon>
        <taxon>Rhynchosporeae</taxon>
        <taxon>Rhynchospora</taxon>
    </lineage>
</organism>
<dbReference type="AlphaFoldDB" id="A0A9P9ZA61"/>
<dbReference type="SUPFAM" id="SSF81383">
    <property type="entry name" value="F-box domain"/>
    <property type="match status" value="1"/>
</dbReference>
<name>A0A9P9ZA61_9POAL</name>
<dbReference type="InterPro" id="IPR036047">
    <property type="entry name" value="F-box-like_dom_sf"/>
</dbReference>
<dbReference type="GO" id="GO:0005634">
    <property type="term" value="C:nucleus"/>
    <property type="evidence" value="ECO:0007669"/>
    <property type="project" value="TreeGrafter"/>
</dbReference>
<dbReference type="EMBL" id="JAMQYH010000005">
    <property type="protein sequence ID" value="KAJ1685210.1"/>
    <property type="molecule type" value="Genomic_DNA"/>
</dbReference>
<gene>
    <name evidence="1" type="ORF">LUZ63_016600</name>
</gene>
<protein>
    <recommendedName>
        <fullName evidence="3">F-box domain-containing protein</fullName>
    </recommendedName>
</protein>
<keyword evidence="2" id="KW-1185">Reference proteome</keyword>
<proteinExistence type="predicted"/>
<dbReference type="PANTHER" id="PTHR47149">
    <property type="entry name" value="F-BOX PROTEIN RMF"/>
    <property type="match status" value="1"/>
</dbReference>
<evidence type="ECO:0000313" key="1">
    <source>
        <dbReference type="EMBL" id="KAJ1685210.1"/>
    </source>
</evidence>
<evidence type="ECO:0000313" key="2">
    <source>
        <dbReference type="Proteomes" id="UP001151287"/>
    </source>
</evidence>
<sequence>MAFSQFNYCQRLNRFNSNQAGKRDREEDNNGEKEGILTYFRRKRANAKLLANERRMQRECNRDGGGGGISFKEGGSLIPVNNETKLAHGSSPHSTVNWHLLNFDMRTEVAKHTGGKEMTIISSVSQWFKKLVSQDDLWKLAFLRDMKIPVDCCVIFPWKEIYGSAFNGSHSFSLRHEFGHAHIARIRHGAFYLTSRHMLLTHTLSIPSTPPPVGILFEYSVAFWGMCILDNAKTGIWISDQHKLHCPWSDITRGVVDVLDARHLELFLEEGLKNGTWQYEDIAFRIIPYHCVVARGGIFNLARMWSPPTFQIFSANTWAGIPSNAFRTKRSLNAVAFSATLEQNLGMLVRYQVMKNDKGEAVSIRIFNYVI</sequence>
<dbReference type="Proteomes" id="UP001151287">
    <property type="component" value="Unassembled WGS sequence"/>
</dbReference>
<dbReference type="OrthoDB" id="8062037at2759"/>